<dbReference type="Proteomes" id="UP000233556">
    <property type="component" value="Unassembled WGS sequence"/>
</dbReference>
<feature type="signal peptide" evidence="1">
    <location>
        <begin position="1"/>
        <end position="15"/>
    </location>
</feature>
<evidence type="ECO:0000256" key="1">
    <source>
        <dbReference type="SAM" id="SignalP"/>
    </source>
</evidence>
<protein>
    <submittedName>
        <fullName evidence="2">Uncharacterized protein</fullName>
    </submittedName>
</protein>
<evidence type="ECO:0000313" key="3">
    <source>
        <dbReference type="Proteomes" id="UP000233556"/>
    </source>
</evidence>
<feature type="chain" id="PRO_5014150062" evidence="1">
    <location>
        <begin position="16"/>
        <end position="75"/>
    </location>
</feature>
<keyword evidence="1" id="KW-0732">Signal</keyword>
<reference evidence="3" key="2">
    <citation type="submission" date="2017-12" db="EMBL/GenBank/DDBJ databases">
        <title>Genome sequence of the Bar-tailed Godwit (Limosa lapponica baueri).</title>
        <authorList>
            <person name="Lima N.C.B."/>
            <person name="Parody-Merino A.M."/>
            <person name="Battley P.F."/>
            <person name="Fidler A.E."/>
            <person name="Prosdocimi F."/>
        </authorList>
    </citation>
    <scope>NUCLEOTIDE SEQUENCE [LARGE SCALE GENOMIC DNA]</scope>
</reference>
<reference evidence="3" key="1">
    <citation type="submission" date="2017-11" db="EMBL/GenBank/DDBJ databases">
        <authorList>
            <person name="Lima N.C."/>
            <person name="Parody-Merino A.M."/>
            <person name="Battley P.F."/>
            <person name="Fidler A.E."/>
            <person name="Prosdocimi F."/>
        </authorList>
    </citation>
    <scope>NUCLEOTIDE SEQUENCE [LARGE SCALE GENOMIC DNA]</scope>
</reference>
<name>A0A2I0UFJ6_LIMLA</name>
<accession>A0A2I0UFJ6</accession>
<organism evidence="2 3">
    <name type="scientific">Limosa lapponica baueri</name>
    <dbReference type="NCBI Taxonomy" id="1758121"/>
    <lineage>
        <taxon>Eukaryota</taxon>
        <taxon>Metazoa</taxon>
        <taxon>Chordata</taxon>
        <taxon>Craniata</taxon>
        <taxon>Vertebrata</taxon>
        <taxon>Euteleostomi</taxon>
        <taxon>Archelosauria</taxon>
        <taxon>Archosauria</taxon>
        <taxon>Dinosauria</taxon>
        <taxon>Saurischia</taxon>
        <taxon>Theropoda</taxon>
        <taxon>Coelurosauria</taxon>
        <taxon>Aves</taxon>
        <taxon>Neognathae</taxon>
        <taxon>Neoaves</taxon>
        <taxon>Charadriiformes</taxon>
        <taxon>Scolopacidae</taxon>
        <taxon>Limosa</taxon>
    </lineage>
</organism>
<dbReference type="EMBL" id="KZ505801">
    <property type="protein sequence ID" value="PKU44821.1"/>
    <property type="molecule type" value="Genomic_DNA"/>
</dbReference>
<proteinExistence type="predicted"/>
<evidence type="ECO:0000313" key="2">
    <source>
        <dbReference type="EMBL" id="PKU44821.1"/>
    </source>
</evidence>
<dbReference type="AlphaFoldDB" id="A0A2I0UFJ6"/>
<gene>
    <name evidence="2" type="ORF">llap_4884</name>
</gene>
<keyword evidence="3" id="KW-1185">Reference proteome</keyword>
<sequence length="75" mass="8753">MKVFLFWFFFKLAFGSFASNSPVESPINNELLPLFFAGDMERERAKGKLKRIKLISIIQLKNCKKTNTIYILCVF</sequence>